<accession>A0A1Y4N077</accession>
<proteinExistence type="predicted"/>
<dbReference type="EMBL" id="NFKP01000008">
    <property type="protein sequence ID" value="OUP69588.1"/>
    <property type="molecule type" value="Genomic_DNA"/>
</dbReference>
<comment type="caution">
    <text evidence="1">The sequence shown here is derived from an EMBL/GenBank/DDBJ whole genome shotgun (WGS) entry which is preliminary data.</text>
</comment>
<name>A0A1Y4N077_9FIRM</name>
<sequence length="67" mass="6942">MRARSAAVCMANDFLPESKDHGIGCAAAAFLAARRLGGYRAAVSANNPVCAKAERDLYINGGSTKSP</sequence>
<dbReference type="AlphaFoldDB" id="A0A1Y4N077"/>
<evidence type="ECO:0000313" key="1">
    <source>
        <dbReference type="EMBL" id="OUP69588.1"/>
    </source>
</evidence>
<gene>
    <name evidence="1" type="ORF">B5F11_08045</name>
</gene>
<reference evidence="2" key="1">
    <citation type="submission" date="2017-04" db="EMBL/GenBank/DDBJ databases">
        <title>Function of individual gut microbiota members based on whole genome sequencing of pure cultures obtained from chicken caecum.</title>
        <authorList>
            <person name="Medvecky M."/>
            <person name="Cejkova D."/>
            <person name="Polansky O."/>
            <person name="Karasova D."/>
            <person name="Kubasova T."/>
            <person name="Cizek A."/>
            <person name="Rychlik I."/>
        </authorList>
    </citation>
    <scope>NUCLEOTIDE SEQUENCE [LARGE SCALE GENOMIC DNA]</scope>
    <source>
        <strain evidence="2">An175</strain>
    </source>
</reference>
<protein>
    <submittedName>
        <fullName evidence="1">Uncharacterized protein</fullName>
    </submittedName>
</protein>
<dbReference type="Proteomes" id="UP000196386">
    <property type="component" value="Unassembled WGS sequence"/>
</dbReference>
<organism evidence="1 2">
    <name type="scientific">Anaerotruncus colihominis</name>
    <dbReference type="NCBI Taxonomy" id="169435"/>
    <lineage>
        <taxon>Bacteria</taxon>
        <taxon>Bacillati</taxon>
        <taxon>Bacillota</taxon>
        <taxon>Clostridia</taxon>
        <taxon>Eubacteriales</taxon>
        <taxon>Oscillospiraceae</taxon>
        <taxon>Anaerotruncus</taxon>
    </lineage>
</organism>
<evidence type="ECO:0000313" key="2">
    <source>
        <dbReference type="Proteomes" id="UP000196386"/>
    </source>
</evidence>